<protein>
    <submittedName>
        <fullName evidence="8">Uncharacterized protein</fullName>
    </submittedName>
</protein>
<dbReference type="AlphaFoldDB" id="A0A0W0FGN4"/>
<comment type="caution">
    <text evidence="8">The sequence shown here is derived from an EMBL/GenBank/DDBJ whole genome shotgun (WGS) entry which is preliminary data.</text>
</comment>
<evidence type="ECO:0000256" key="1">
    <source>
        <dbReference type="ARBA" id="ARBA00001974"/>
    </source>
</evidence>
<keyword evidence="4" id="KW-0274">FAD</keyword>
<evidence type="ECO:0000259" key="7">
    <source>
        <dbReference type="Pfam" id="PF07976"/>
    </source>
</evidence>
<dbReference type="PANTHER" id="PTHR43004:SF19">
    <property type="entry name" value="BINDING MONOOXYGENASE, PUTATIVE (JCVI)-RELATED"/>
    <property type="match status" value="1"/>
</dbReference>
<evidence type="ECO:0000259" key="6">
    <source>
        <dbReference type="Pfam" id="PF01494"/>
    </source>
</evidence>
<keyword evidence="5" id="KW-0560">Oxidoreductase</keyword>
<evidence type="ECO:0000313" key="9">
    <source>
        <dbReference type="Proteomes" id="UP000054988"/>
    </source>
</evidence>
<reference evidence="8 9" key="1">
    <citation type="submission" date="2015-12" db="EMBL/GenBank/DDBJ databases">
        <title>Draft genome sequence of Moniliophthora roreri, the causal agent of frosty pod rot of cacao.</title>
        <authorList>
            <person name="Aime M.C."/>
            <person name="Diaz-Valderrama J.R."/>
            <person name="Kijpornyongpan T."/>
            <person name="Phillips-Mora W."/>
        </authorList>
    </citation>
    <scope>NUCLEOTIDE SEQUENCE [LARGE SCALE GENOMIC DNA]</scope>
    <source>
        <strain evidence="8 9">MCA 2952</strain>
    </source>
</reference>
<evidence type="ECO:0000256" key="3">
    <source>
        <dbReference type="ARBA" id="ARBA00022630"/>
    </source>
</evidence>
<dbReference type="GO" id="GO:0071949">
    <property type="term" value="F:FAD binding"/>
    <property type="evidence" value="ECO:0007669"/>
    <property type="project" value="InterPro"/>
</dbReference>
<name>A0A0W0FGN4_MONRR</name>
<dbReference type="Gene3D" id="3.40.30.120">
    <property type="match status" value="1"/>
</dbReference>
<dbReference type="PRINTS" id="PR00420">
    <property type="entry name" value="RNGMNOXGNASE"/>
</dbReference>
<feature type="domain" description="Phenol hydroxylase-like C-terminal dimerisation" evidence="7">
    <location>
        <begin position="497"/>
        <end position="544"/>
    </location>
</feature>
<dbReference type="SUPFAM" id="SSF52833">
    <property type="entry name" value="Thioredoxin-like"/>
    <property type="match status" value="1"/>
</dbReference>
<evidence type="ECO:0000256" key="5">
    <source>
        <dbReference type="ARBA" id="ARBA00023002"/>
    </source>
</evidence>
<dbReference type="Gene3D" id="3.30.70.2450">
    <property type="match status" value="1"/>
</dbReference>
<dbReference type="InterPro" id="IPR050641">
    <property type="entry name" value="RIFMO-like"/>
</dbReference>
<dbReference type="eggNOG" id="KOG3855">
    <property type="taxonomic scope" value="Eukaryota"/>
</dbReference>
<dbReference type="Gene3D" id="3.50.50.60">
    <property type="entry name" value="FAD/NAD(P)-binding domain"/>
    <property type="match status" value="1"/>
</dbReference>
<keyword evidence="3" id="KW-0285">Flavoprotein</keyword>
<dbReference type="InterPro" id="IPR002938">
    <property type="entry name" value="FAD-bd"/>
</dbReference>
<dbReference type="PANTHER" id="PTHR43004">
    <property type="entry name" value="TRK SYSTEM POTASSIUM UPTAKE PROTEIN"/>
    <property type="match status" value="1"/>
</dbReference>
<dbReference type="GO" id="GO:0016709">
    <property type="term" value="F:oxidoreductase activity, acting on paired donors, with incorporation or reduction of molecular oxygen, NAD(P)H as one donor, and incorporation of one atom of oxygen"/>
    <property type="evidence" value="ECO:0007669"/>
    <property type="project" value="UniProtKB-ARBA"/>
</dbReference>
<dbReference type="InterPro" id="IPR036188">
    <property type="entry name" value="FAD/NAD-bd_sf"/>
</dbReference>
<evidence type="ECO:0000256" key="4">
    <source>
        <dbReference type="ARBA" id="ARBA00022827"/>
    </source>
</evidence>
<dbReference type="Proteomes" id="UP000054988">
    <property type="component" value="Unassembled WGS sequence"/>
</dbReference>
<comment type="cofactor">
    <cofactor evidence="1">
        <name>FAD</name>
        <dbReference type="ChEBI" id="CHEBI:57692"/>
    </cofactor>
</comment>
<evidence type="ECO:0000313" key="8">
    <source>
        <dbReference type="EMBL" id="KTB35504.1"/>
    </source>
</evidence>
<comment type="similarity">
    <text evidence="2">Belongs to the PheA/TfdB FAD monooxygenase family.</text>
</comment>
<dbReference type="EMBL" id="LATX01001989">
    <property type="protein sequence ID" value="KTB35504.1"/>
    <property type="molecule type" value="Genomic_DNA"/>
</dbReference>
<dbReference type="Pfam" id="PF01494">
    <property type="entry name" value="FAD_binding_3"/>
    <property type="match status" value="1"/>
</dbReference>
<dbReference type="InterPro" id="IPR036249">
    <property type="entry name" value="Thioredoxin-like_sf"/>
</dbReference>
<accession>A0A0W0FGN4</accession>
<dbReference type="InterPro" id="IPR012941">
    <property type="entry name" value="Phe_hydrox_C_dim_dom"/>
</dbReference>
<dbReference type="SUPFAM" id="SSF51905">
    <property type="entry name" value="FAD/NAD(P)-binding domain"/>
    <property type="match status" value="1"/>
</dbReference>
<sequence>MHHQAAVLIVGSGPSGLISALTLLRNGVSVRIIEKEPSLRAPGQRGSGIQPRTQEHYKFLGILPSILERGGYAPPFQLHSAPEGEKPMRVFEMHEKLQPTPDRPLINPVVLGQQPHEEILRNTLERDYGCKVEMGTTLVSFHQHSDKVTVCLAKENGEQETVDFKWVIGADGAHSVVRKQLGCTFLGETREGDKFAIGDIFVKSGLKGRFCYSWGNNSDRQINLLAFEKHDDRYTFICGGSNLDHDKMASSREAWINTFKEVTGRQDIEFGDLIWMGTWRANIRMANTFGEHRVFIVGDAAHVHSPTGAQGMNSSVQDSINLGWKLALVEKGLAPPSLLETYTAERLPVIASMLGKTTELLNNTYRSETTNSGLGRPFELRQFGINYRGSSIVLDEKNDLPTEGVDPYRSGLDGILRAGDRAPDAPQLTSIVDGRDTSLFEVFKVNYHTVLVFPPKSSSVSFVEEVAVAATSYPEVKTVVIYRHSEDAQESAGYQTVTDRGGYAYEHYGIDGTRGGIVIIRPDGYIGAVAEGKEGVNGYFSKVFV</sequence>
<dbReference type="Pfam" id="PF07976">
    <property type="entry name" value="Phe_hydrox_dim"/>
    <property type="match status" value="1"/>
</dbReference>
<proteinExistence type="inferred from homology"/>
<gene>
    <name evidence="8" type="ORF">WG66_11921</name>
</gene>
<feature type="domain" description="FAD-binding" evidence="6">
    <location>
        <begin position="5"/>
        <end position="354"/>
    </location>
</feature>
<evidence type="ECO:0000256" key="2">
    <source>
        <dbReference type="ARBA" id="ARBA00007801"/>
    </source>
</evidence>
<organism evidence="8 9">
    <name type="scientific">Moniliophthora roreri</name>
    <name type="common">Frosty pod rot fungus</name>
    <name type="synonym">Monilia roreri</name>
    <dbReference type="NCBI Taxonomy" id="221103"/>
    <lineage>
        <taxon>Eukaryota</taxon>
        <taxon>Fungi</taxon>
        <taxon>Dikarya</taxon>
        <taxon>Basidiomycota</taxon>
        <taxon>Agaricomycotina</taxon>
        <taxon>Agaricomycetes</taxon>
        <taxon>Agaricomycetidae</taxon>
        <taxon>Agaricales</taxon>
        <taxon>Marasmiineae</taxon>
        <taxon>Marasmiaceae</taxon>
        <taxon>Moniliophthora</taxon>
    </lineage>
</organism>